<dbReference type="KEGG" id="sna:Snas_2546"/>
<dbReference type="EC" id="5.3.1.22" evidence="5"/>
<dbReference type="EMBL" id="CP001778">
    <property type="protein sequence ID" value="ADD42227.1"/>
    <property type="molecule type" value="Genomic_DNA"/>
</dbReference>
<reference evidence="5 6" key="1">
    <citation type="journal article" date="2009" name="Stand. Genomic Sci.">
        <title>Complete genome sequence of Stackebrandtia nassauensis type strain (LLR-40K-21).</title>
        <authorList>
            <person name="Munk C."/>
            <person name="Lapidus A."/>
            <person name="Copeland A."/>
            <person name="Jando M."/>
            <person name="Mayilraj S."/>
            <person name="Glavina Del Rio T."/>
            <person name="Nolan M."/>
            <person name="Chen F."/>
            <person name="Lucas S."/>
            <person name="Tice H."/>
            <person name="Cheng J.F."/>
            <person name="Han C."/>
            <person name="Detter J.C."/>
            <person name="Bruce D."/>
            <person name="Goodwin L."/>
            <person name="Chain P."/>
            <person name="Pitluck S."/>
            <person name="Goker M."/>
            <person name="Ovchinikova G."/>
            <person name="Pati A."/>
            <person name="Ivanova N."/>
            <person name="Mavromatis K."/>
            <person name="Chen A."/>
            <person name="Palaniappan K."/>
            <person name="Land M."/>
            <person name="Hauser L."/>
            <person name="Chang Y.J."/>
            <person name="Jeffries C.D."/>
            <person name="Bristow J."/>
            <person name="Eisen J.A."/>
            <person name="Markowitz V."/>
            <person name="Hugenholtz P."/>
            <person name="Kyrpides N.C."/>
            <person name="Klenk H.P."/>
        </authorList>
    </citation>
    <scope>NUCLEOTIDE SEQUENCE [LARGE SCALE GENOMIC DNA]</scope>
    <source>
        <strain evidence="6">DSM 44728 / CIP 108903 / NRRL B-16338 / NBRC 102104 / LLR-40K-21</strain>
    </source>
</reference>
<comment type="similarity">
    <text evidence="2">Belongs to the hyi family.</text>
</comment>
<evidence type="ECO:0000256" key="1">
    <source>
        <dbReference type="ARBA" id="ARBA00023235"/>
    </source>
</evidence>
<dbReference type="Proteomes" id="UP000000844">
    <property type="component" value="Chromosome"/>
</dbReference>
<gene>
    <name evidence="5" type="ordered locus">Snas_2546</name>
</gene>
<dbReference type="GO" id="GO:0046487">
    <property type="term" value="P:glyoxylate metabolic process"/>
    <property type="evidence" value="ECO:0007669"/>
    <property type="project" value="TreeGrafter"/>
</dbReference>
<accession>D3Q652</accession>
<sequence>MTRFTANLSILFTELPLLQRPAAARAAGLEACEFWWPFPTPTPSDSEVDAFASAVTDAGLQLTGLNFAAGDMPGGDRGLLSSPSESAAFRDNIDIALGIADRLGCKALNALYGNRVDGVDPNAQDALGAENLALAAAAAAKQDAVVLVEAVNSIENPRYPLTSSTDVIAVLDRVGSANLKFLADFYHLARMGENFDEVLSVHFDRIGHVQIADVPGRGEPGSGTFDFAALFDDLDVRGYSGLVGLEYKPTVASADSLGWMEKHRQ</sequence>
<proteinExistence type="inferred from homology"/>
<dbReference type="AlphaFoldDB" id="D3Q652"/>
<evidence type="ECO:0000313" key="6">
    <source>
        <dbReference type="Proteomes" id="UP000000844"/>
    </source>
</evidence>
<evidence type="ECO:0000259" key="4">
    <source>
        <dbReference type="Pfam" id="PF01261"/>
    </source>
</evidence>
<dbReference type="Gene3D" id="3.20.20.150">
    <property type="entry name" value="Divalent-metal-dependent TIM barrel enzymes"/>
    <property type="match status" value="1"/>
</dbReference>
<dbReference type="GO" id="GO:0008903">
    <property type="term" value="F:hydroxypyruvate isomerase activity"/>
    <property type="evidence" value="ECO:0007669"/>
    <property type="project" value="UniProtKB-EC"/>
</dbReference>
<dbReference type="PIRSF" id="PIRSF006241">
    <property type="entry name" value="HyI"/>
    <property type="match status" value="1"/>
</dbReference>
<evidence type="ECO:0000256" key="2">
    <source>
        <dbReference type="PIRNR" id="PIRNR006241"/>
    </source>
</evidence>
<feature type="active site" description="Proton donor/acceptor" evidence="3">
    <location>
        <position position="246"/>
    </location>
</feature>
<dbReference type="STRING" id="446470.Snas_2546"/>
<dbReference type="InterPro" id="IPR026040">
    <property type="entry name" value="HyI-like"/>
</dbReference>
<dbReference type="Pfam" id="PF01261">
    <property type="entry name" value="AP_endonuc_2"/>
    <property type="match status" value="1"/>
</dbReference>
<dbReference type="InterPro" id="IPR050417">
    <property type="entry name" value="Sugar_Epim/Isomerase"/>
</dbReference>
<evidence type="ECO:0000256" key="3">
    <source>
        <dbReference type="PIRSR" id="PIRSR006241-50"/>
    </source>
</evidence>
<dbReference type="OrthoDB" id="9786584at2"/>
<name>D3Q652_STANL</name>
<keyword evidence="1 2" id="KW-0413">Isomerase</keyword>
<dbReference type="InterPro" id="IPR036237">
    <property type="entry name" value="Xyl_isomerase-like_sf"/>
</dbReference>
<dbReference type="SUPFAM" id="SSF51658">
    <property type="entry name" value="Xylose isomerase-like"/>
    <property type="match status" value="1"/>
</dbReference>
<keyword evidence="5" id="KW-0670">Pyruvate</keyword>
<keyword evidence="6" id="KW-1185">Reference proteome</keyword>
<feature type="domain" description="Xylose isomerase-like TIM barrel" evidence="4">
    <location>
        <begin position="22"/>
        <end position="262"/>
    </location>
</feature>
<dbReference type="PANTHER" id="PTHR43489:SF6">
    <property type="entry name" value="HYDROXYPYRUVATE ISOMERASE-RELATED"/>
    <property type="match status" value="1"/>
</dbReference>
<dbReference type="HOGENOM" id="CLU_050006_1_0_11"/>
<dbReference type="RefSeq" id="WP_013017798.1">
    <property type="nucleotide sequence ID" value="NC_013947.1"/>
</dbReference>
<organism evidence="5 6">
    <name type="scientific">Stackebrandtia nassauensis (strain DSM 44728 / CIP 108903 / NRRL B-16338 / NBRC 102104 / LLR-40K-21)</name>
    <dbReference type="NCBI Taxonomy" id="446470"/>
    <lineage>
        <taxon>Bacteria</taxon>
        <taxon>Bacillati</taxon>
        <taxon>Actinomycetota</taxon>
        <taxon>Actinomycetes</taxon>
        <taxon>Glycomycetales</taxon>
        <taxon>Glycomycetaceae</taxon>
        <taxon>Stackebrandtia</taxon>
    </lineage>
</organism>
<evidence type="ECO:0000313" key="5">
    <source>
        <dbReference type="EMBL" id="ADD42227.1"/>
    </source>
</evidence>
<dbReference type="InterPro" id="IPR013022">
    <property type="entry name" value="Xyl_isomerase-like_TIM-brl"/>
</dbReference>
<dbReference type="eggNOG" id="COG3622">
    <property type="taxonomic scope" value="Bacteria"/>
</dbReference>
<feature type="active site" description="Proton donor/acceptor" evidence="3">
    <location>
        <position position="149"/>
    </location>
</feature>
<dbReference type="PANTHER" id="PTHR43489">
    <property type="entry name" value="ISOMERASE"/>
    <property type="match status" value="1"/>
</dbReference>
<protein>
    <submittedName>
        <fullName evidence="5">Hydroxypyruvate isomerase</fullName>
        <ecNumber evidence="5">5.3.1.22</ecNumber>
    </submittedName>
</protein>